<keyword evidence="3" id="KW-1185">Reference proteome</keyword>
<proteinExistence type="predicted"/>
<feature type="domain" description="Farnesoic acid O-methyl transferase" evidence="1">
    <location>
        <begin position="12"/>
        <end position="132"/>
    </location>
</feature>
<dbReference type="InterPro" id="IPR022041">
    <property type="entry name" value="Methyltransf_FA"/>
</dbReference>
<evidence type="ECO:0000259" key="1">
    <source>
        <dbReference type="Pfam" id="PF12248"/>
    </source>
</evidence>
<dbReference type="EMBL" id="UYJE01010502">
    <property type="protein sequence ID" value="VDI83767.1"/>
    <property type="molecule type" value="Genomic_DNA"/>
</dbReference>
<name>A0A8B6HR06_MYTGA</name>
<evidence type="ECO:0000313" key="3">
    <source>
        <dbReference type="Proteomes" id="UP000596742"/>
    </source>
</evidence>
<dbReference type="Proteomes" id="UP000596742">
    <property type="component" value="Unassembled WGS sequence"/>
</dbReference>
<gene>
    <name evidence="2" type="ORF">MGAL_10B034362</name>
</gene>
<comment type="caution">
    <text evidence="2">The sequence shown here is derived from an EMBL/GenBank/DDBJ whole genome shotgun (WGS) entry which is preliminary data.</text>
</comment>
<evidence type="ECO:0000313" key="2">
    <source>
        <dbReference type="EMBL" id="VDI83767.1"/>
    </source>
</evidence>
<dbReference type="Pfam" id="PF12248">
    <property type="entry name" value="Methyltransf_FA"/>
    <property type="match status" value="1"/>
</dbReference>
<dbReference type="OrthoDB" id="6044186at2759"/>
<sequence length="225" mass="25531">MLPELSQSISDRIISFKVQACSNAYVGLISGTDETDDLYEITIGNYQDTESFIRDGKSSTATKSDIVYGSVLDCSAYREFCITWDDNTINVRRGLDVSGSLFLSWTSGTNLWPILNVGICTRYNGATGNWIFGAQVLGKFHHKVDNQTNINRLGKFPEKNYQQKINRMGKSPTNDDNQQEINRMGKFPQKMITNKKSIEWGNFPKKDGYQKEINRLGKFPKKITK</sequence>
<dbReference type="AlphaFoldDB" id="A0A8B6HR06"/>
<organism evidence="2 3">
    <name type="scientific">Mytilus galloprovincialis</name>
    <name type="common">Mediterranean mussel</name>
    <dbReference type="NCBI Taxonomy" id="29158"/>
    <lineage>
        <taxon>Eukaryota</taxon>
        <taxon>Metazoa</taxon>
        <taxon>Spiralia</taxon>
        <taxon>Lophotrochozoa</taxon>
        <taxon>Mollusca</taxon>
        <taxon>Bivalvia</taxon>
        <taxon>Autobranchia</taxon>
        <taxon>Pteriomorphia</taxon>
        <taxon>Mytilida</taxon>
        <taxon>Mytiloidea</taxon>
        <taxon>Mytilidae</taxon>
        <taxon>Mytilinae</taxon>
        <taxon>Mytilus</taxon>
    </lineage>
</organism>
<accession>A0A8B6HR06</accession>
<reference evidence="2" key="1">
    <citation type="submission" date="2018-11" db="EMBL/GenBank/DDBJ databases">
        <authorList>
            <person name="Alioto T."/>
            <person name="Alioto T."/>
        </authorList>
    </citation>
    <scope>NUCLEOTIDE SEQUENCE</scope>
</reference>
<protein>
    <recommendedName>
        <fullName evidence="1">Farnesoic acid O-methyl transferase domain-containing protein</fullName>
    </recommendedName>
</protein>